<comment type="function">
    <text evidence="10">Heme chaperone required for the biogenesis of c-type cytochromes. Transiently binds heme delivered by CcmC and transfers the heme to apo-cytochromes in a process facilitated by CcmF and CcmH.</text>
</comment>
<dbReference type="GO" id="GO:0046872">
    <property type="term" value="F:metal ion binding"/>
    <property type="evidence" value="ECO:0007669"/>
    <property type="project" value="UniProtKB-KW"/>
</dbReference>
<keyword evidence="5 10" id="KW-0201">Cytochrome c-type biogenesis</keyword>
<organism evidence="13 14">
    <name type="scientific">Aliiroseovarius sediminilitoris</name>
    <dbReference type="NCBI Taxonomy" id="1173584"/>
    <lineage>
        <taxon>Bacteria</taxon>
        <taxon>Pseudomonadati</taxon>
        <taxon>Pseudomonadota</taxon>
        <taxon>Alphaproteobacteria</taxon>
        <taxon>Rhodobacterales</taxon>
        <taxon>Paracoccaceae</taxon>
        <taxon>Aliiroseovarius</taxon>
    </lineage>
</organism>
<evidence type="ECO:0000256" key="11">
    <source>
        <dbReference type="PIRSR" id="PIRSR604329-50"/>
    </source>
</evidence>
<evidence type="ECO:0000256" key="10">
    <source>
        <dbReference type="HAMAP-Rule" id="MF_01959"/>
    </source>
</evidence>
<protein>
    <recommendedName>
        <fullName evidence="10">Cytochrome c-type biogenesis protein CcmE</fullName>
    </recommendedName>
    <alternativeName>
        <fullName evidence="10">Cytochrome c maturation protein E</fullName>
    </alternativeName>
    <alternativeName>
        <fullName evidence="10">Heme chaperone CcmE</fullName>
    </alternativeName>
</protein>
<evidence type="ECO:0000313" key="14">
    <source>
        <dbReference type="Proteomes" id="UP000199650"/>
    </source>
</evidence>
<keyword evidence="3 10" id="KW-0812">Transmembrane</keyword>
<evidence type="ECO:0000256" key="6">
    <source>
        <dbReference type="ARBA" id="ARBA00022968"/>
    </source>
</evidence>
<accession>A0A1I0P1T6</accession>
<feature type="binding site" description="axial binding residue" evidence="10 11">
    <location>
        <position position="130"/>
    </location>
    <ligand>
        <name>heme</name>
        <dbReference type="ChEBI" id="CHEBI:30413"/>
    </ligand>
    <ligandPart>
        <name>Fe</name>
        <dbReference type="ChEBI" id="CHEBI:18248"/>
    </ligandPart>
</feature>
<evidence type="ECO:0000256" key="7">
    <source>
        <dbReference type="ARBA" id="ARBA00022989"/>
    </source>
</evidence>
<dbReference type="GO" id="GO:0005886">
    <property type="term" value="C:plasma membrane"/>
    <property type="evidence" value="ECO:0007669"/>
    <property type="project" value="UniProtKB-SubCell"/>
</dbReference>
<evidence type="ECO:0000256" key="3">
    <source>
        <dbReference type="ARBA" id="ARBA00022692"/>
    </source>
</evidence>
<keyword evidence="8 10" id="KW-0408">Iron</keyword>
<name>A0A1I0P1T6_9RHOB</name>
<dbReference type="STRING" id="1173584.SAMN05444851_1291"/>
<keyword evidence="14" id="KW-1185">Reference proteome</keyword>
<keyword evidence="7 10" id="KW-1133">Transmembrane helix</keyword>
<comment type="similarity">
    <text evidence="10">Belongs to the CcmE/CycJ family.</text>
</comment>
<dbReference type="EMBL" id="FOJB01000001">
    <property type="protein sequence ID" value="SEW08262.1"/>
    <property type="molecule type" value="Genomic_DNA"/>
</dbReference>
<dbReference type="Proteomes" id="UP000199650">
    <property type="component" value="Unassembled WGS sequence"/>
</dbReference>
<keyword evidence="4 10" id="KW-0479">Metal-binding</keyword>
<keyword evidence="2 10" id="KW-0349">Heme</keyword>
<feature type="binding site" description="covalent" evidence="10 11">
    <location>
        <position position="126"/>
    </location>
    <ligand>
        <name>heme</name>
        <dbReference type="ChEBI" id="CHEBI:30413"/>
    </ligand>
</feature>
<proteinExistence type="inferred from homology"/>
<comment type="subcellular location">
    <subcellularLocation>
        <location evidence="10">Cell membrane</location>
        <topology evidence="10">Single-pass type II membrane protein</topology>
    </subcellularLocation>
    <subcellularLocation>
        <location evidence="1">Membrane</location>
    </subcellularLocation>
</comment>
<dbReference type="Gene3D" id="2.40.50.140">
    <property type="entry name" value="Nucleic acid-binding proteins"/>
    <property type="match status" value="1"/>
</dbReference>
<evidence type="ECO:0000313" key="13">
    <source>
        <dbReference type="EMBL" id="SEW08262.1"/>
    </source>
</evidence>
<sequence length="150" mass="16064">MAGLKNLKKTRRIQIILLAFVALVISTGLIGYALKDGINYYRSPTEVVAEPPSEDEVFRMGGLVADGTLVRGQSETVTFSVTDGAAVVPVSYTGVLPDLFGENQGMIGTGSYVNGTFQATEILAKHDEDYMPKEVIDSLKATGVYVEPTS</sequence>
<feature type="transmembrane region" description="Helical" evidence="12">
    <location>
        <begin position="12"/>
        <end position="34"/>
    </location>
</feature>
<dbReference type="AlphaFoldDB" id="A0A1I0P1T6"/>
<dbReference type="InterPro" id="IPR012340">
    <property type="entry name" value="NA-bd_OB-fold"/>
</dbReference>
<dbReference type="InterPro" id="IPR036127">
    <property type="entry name" value="CcmE-like_sf"/>
</dbReference>
<reference evidence="13 14" key="1">
    <citation type="submission" date="2016-10" db="EMBL/GenBank/DDBJ databases">
        <authorList>
            <person name="de Groot N.N."/>
        </authorList>
    </citation>
    <scope>NUCLEOTIDE SEQUENCE [LARGE SCALE GENOMIC DNA]</scope>
    <source>
        <strain evidence="13 14">DSM 29439</strain>
    </source>
</reference>
<dbReference type="Pfam" id="PF03100">
    <property type="entry name" value="CcmE"/>
    <property type="match status" value="1"/>
</dbReference>
<keyword evidence="10" id="KW-1003">Cell membrane</keyword>
<dbReference type="PANTHER" id="PTHR34128:SF2">
    <property type="entry name" value="CYTOCHROME C-TYPE BIOGENESIS PROTEIN CCME HOMOLOG, MITOCHONDRIAL"/>
    <property type="match status" value="1"/>
</dbReference>
<feature type="topological domain" description="Extracellular" evidence="10">
    <location>
        <begin position="34"/>
        <end position="150"/>
    </location>
</feature>
<evidence type="ECO:0000256" key="2">
    <source>
        <dbReference type="ARBA" id="ARBA00022617"/>
    </source>
</evidence>
<evidence type="ECO:0000256" key="1">
    <source>
        <dbReference type="ARBA" id="ARBA00004370"/>
    </source>
</evidence>
<dbReference type="NCBIfam" id="NF009731">
    <property type="entry name" value="PRK13254.1-5"/>
    <property type="match status" value="1"/>
</dbReference>
<dbReference type="GO" id="GO:0017004">
    <property type="term" value="P:cytochrome complex assembly"/>
    <property type="evidence" value="ECO:0007669"/>
    <property type="project" value="UniProtKB-KW"/>
</dbReference>
<gene>
    <name evidence="10" type="primary">ccmE</name>
    <name evidence="10" type="synonym">cycJ</name>
    <name evidence="13" type="ORF">SAMN05444851_1291</name>
</gene>
<dbReference type="HAMAP" id="MF_01959">
    <property type="entry name" value="CcmE"/>
    <property type="match status" value="1"/>
</dbReference>
<evidence type="ECO:0000256" key="9">
    <source>
        <dbReference type="ARBA" id="ARBA00023136"/>
    </source>
</evidence>
<evidence type="ECO:0000256" key="12">
    <source>
        <dbReference type="SAM" id="Phobius"/>
    </source>
</evidence>
<feature type="topological domain" description="Cytoplasmic" evidence="10">
    <location>
        <begin position="1"/>
        <end position="12"/>
    </location>
</feature>
<evidence type="ECO:0000256" key="8">
    <source>
        <dbReference type="ARBA" id="ARBA00023004"/>
    </source>
</evidence>
<dbReference type="SUPFAM" id="SSF82093">
    <property type="entry name" value="Heme chaperone CcmE"/>
    <property type="match status" value="1"/>
</dbReference>
<keyword evidence="6 10" id="KW-0735">Signal-anchor</keyword>
<dbReference type="InterPro" id="IPR004329">
    <property type="entry name" value="CcmE"/>
</dbReference>
<keyword evidence="9 10" id="KW-0472">Membrane</keyword>
<evidence type="ECO:0000256" key="5">
    <source>
        <dbReference type="ARBA" id="ARBA00022748"/>
    </source>
</evidence>
<evidence type="ECO:0000256" key="4">
    <source>
        <dbReference type="ARBA" id="ARBA00022723"/>
    </source>
</evidence>
<dbReference type="GO" id="GO:0020037">
    <property type="term" value="F:heme binding"/>
    <property type="evidence" value="ECO:0007669"/>
    <property type="project" value="InterPro"/>
</dbReference>
<dbReference type="GO" id="GO:0017003">
    <property type="term" value="P:protein-heme linkage"/>
    <property type="evidence" value="ECO:0007669"/>
    <property type="project" value="UniProtKB-UniRule"/>
</dbReference>
<dbReference type="NCBIfam" id="NF009727">
    <property type="entry name" value="PRK13254.1-1"/>
    <property type="match status" value="1"/>
</dbReference>
<dbReference type="PANTHER" id="PTHR34128">
    <property type="entry name" value="CYTOCHROME C-TYPE BIOGENESIS PROTEIN CCME HOMOLOG, MITOCHONDRIAL"/>
    <property type="match status" value="1"/>
</dbReference>